<evidence type="ECO:0000313" key="1">
    <source>
        <dbReference type="EMBL" id="KKU33852.1"/>
    </source>
</evidence>
<accession>A0A0G1PME6</accession>
<dbReference type="Proteomes" id="UP000034794">
    <property type="component" value="Unassembled WGS sequence"/>
</dbReference>
<dbReference type="EMBL" id="LCMI01000001">
    <property type="protein sequence ID" value="KKU33852.1"/>
    <property type="molecule type" value="Genomic_DNA"/>
</dbReference>
<gene>
    <name evidence="1" type="ORF">UX47_C0001G0135</name>
</gene>
<proteinExistence type="predicted"/>
<evidence type="ECO:0000313" key="2">
    <source>
        <dbReference type="Proteomes" id="UP000034794"/>
    </source>
</evidence>
<dbReference type="AlphaFoldDB" id="A0A0G1PME6"/>
<name>A0A0G1PME6_9BACT</name>
<organism evidence="1 2">
    <name type="scientific">Candidatus Collierbacteria bacterium GW2011_GWA2_46_26</name>
    <dbReference type="NCBI Taxonomy" id="1618381"/>
    <lineage>
        <taxon>Bacteria</taxon>
        <taxon>Candidatus Collieribacteriota</taxon>
    </lineage>
</organism>
<reference evidence="1 2" key="1">
    <citation type="journal article" date="2015" name="Nature">
        <title>rRNA introns, odd ribosomes, and small enigmatic genomes across a large radiation of phyla.</title>
        <authorList>
            <person name="Brown C.T."/>
            <person name="Hug L.A."/>
            <person name="Thomas B.C."/>
            <person name="Sharon I."/>
            <person name="Castelle C.J."/>
            <person name="Singh A."/>
            <person name="Wilkins M.J."/>
            <person name="Williams K.H."/>
            <person name="Banfield J.F."/>
        </authorList>
    </citation>
    <scope>NUCLEOTIDE SEQUENCE [LARGE SCALE GENOMIC DNA]</scope>
</reference>
<protein>
    <submittedName>
        <fullName evidence="1">Uncharacterized protein</fullName>
    </submittedName>
</protein>
<sequence length="341" mass="39859">MYLDPREIGYIHDLLLDKAIFTPEFTQTIRNFLLDFSQRGPNSDRPSFQMPEEQTLRYNALSYDDMSPSWDDGSDMAEDQVVQDPPFTVRLNQSGDEREALTEIISDEEAARLAVQFFNVDLQYMINTYQTSRDVVEFRALIVGNPSGEDRTPLMIIRPDLEFHPSRSYYNDDGRNDIYHADIWEGWKIEAERNSGSERAKLFRYLSGKIGGQGKMEHIYLEVRDNKGSFPSVEVVLGWPSFNKHFEYKDRLLMEMGRYGIDAIRDGREEEDRVSIEKLILETEVKYFIELTSKRLSSFLSSKAVRQYKNLAFRFLTDPNAPRDTVTYQIFMEYFALVKKL</sequence>
<comment type="caution">
    <text evidence="1">The sequence shown here is derived from an EMBL/GenBank/DDBJ whole genome shotgun (WGS) entry which is preliminary data.</text>
</comment>